<comment type="caution">
    <text evidence="1">The sequence shown here is derived from an EMBL/GenBank/DDBJ whole genome shotgun (WGS) entry which is preliminary data.</text>
</comment>
<dbReference type="RefSeq" id="WP_101307787.1">
    <property type="nucleotide sequence ID" value="NZ_MVDE01000001.1"/>
</dbReference>
<protein>
    <recommendedName>
        <fullName evidence="3">Transposase</fullName>
    </recommendedName>
</protein>
<gene>
    <name evidence="1" type="ORF">BZG01_00115</name>
</gene>
<sequence length="69" mass="8330">MAYNRRNHLIKVLEIQEVYLKAQKTGATQKWIYEHLIYPNWRISSRTLTNYLGTNARKELKEIDHVEQN</sequence>
<accession>A0A2N3IGE9</accession>
<dbReference type="AlphaFoldDB" id="A0A2N3IGE9"/>
<dbReference type="Proteomes" id="UP000233618">
    <property type="component" value="Unassembled WGS sequence"/>
</dbReference>
<proteinExistence type="predicted"/>
<reference evidence="1 2" key="1">
    <citation type="journal article" date="2017" name="Front. Microbiol.">
        <title>Labilibaculum manganireducens gen. nov., sp. nov. and Labilibaculum filiforme sp. nov., Novel Bacteroidetes Isolated from Subsurface Sediments of the Baltic Sea.</title>
        <authorList>
            <person name="Vandieken V."/>
            <person name="Marshall I.P."/>
            <person name="Niemann H."/>
            <person name="Engelen B."/>
            <person name="Cypionka H."/>
        </authorList>
    </citation>
    <scope>NUCLEOTIDE SEQUENCE [LARGE SCALE GENOMIC DNA]</scope>
    <source>
        <strain evidence="1 2">59.10-2M</strain>
    </source>
</reference>
<evidence type="ECO:0000313" key="1">
    <source>
        <dbReference type="EMBL" id="PKQ69377.1"/>
    </source>
</evidence>
<name>A0A2N3IGE9_9BACT</name>
<dbReference type="EMBL" id="MVDE01000001">
    <property type="protein sequence ID" value="PKQ69377.1"/>
    <property type="molecule type" value="Genomic_DNA"/>
</dbReference>
<evidence type="ECO:0000313" key="2">
    <source>
        <dbReference type="Proteomes" id="UP000233618"/>
    </source>
</evidence>
<evidence type="ECO:0008006" key="3">
    <source>
        <dbReference type="Google" id="ProtNLM"/>
    </source>
</evidence>
<keyword evidence="2" id="KW-1185">Reference proteome</keyword>
<organism evidence="1 2">
    <name type="scientific">Labilibaculum manganireducens</name>
    <dbReference type="NCBI Taxonomy" id="1940525"/>
    <lineage>
        <taxon>Bacteria</taxon>
        <taxon>Pseudomonadati</taxon>
        <taxon>Bacteroidota</taxon>
        <taxon>Bacteroidia</taxon>
        <taxon>Marinilabiliales</taxon>
        <taxon>Marinifilaceae</taxon>
        <taxon>Labilibaculum</taxon>
    </lineage>
</organism>